<name>A0A2D2D6T4_METT3</name>
<keyword evidence="2" id="KW-1133">Transmembrane helix</keyword>
<evidence type="ECO:0000256" key="1">
    <source>
        <dbReference type="SAM" id="MobiDB-lite"/>
    </source>
</evidence>
<reference evidence="4" key="1">
    <citation type="submission" date="2017-10" db="EMBL/GenBank/DDBJ databases">
        <title>Completed PacBio SMRT sequence of Methylosinus trichosporium OB3b reveals presence of a third large plasmid.</title>
        <authorList>
            <person name="Charles T.C."/>
            <person name="Lynch M.D.J."/>
            <person name="Heil J.R."/>
            <person name="Cheng J."/>
        </authorList>
    </citation>
    <scope>NUCLEOTIDE SEQUENCE [LARGE SCALE GENOMIC DNA]</scope>
    <source>
        <strain evidence="4">OB3b</strain>
        <plasmid evidence="4">pob3b2</plasmid>
    </source>
</reference>
<accession>A0A2D2D6T4</accession>
<feature type="region of interest" description="Disordered" evidence="1">
    <location>
        <begin position="102"/>
        <end position="145"/>
    </location>
</feature>
<keyword evidence="4" id="KW-1185">Reference proteome</keyword>
<protein>
    <submittedName>
        <fullName evidence="3">Uncharacterized protein</fullName>
    </submittedName>
</protein>
<keyword evidence="2" id="KW-0472">Membrane</keyword>
<evidence type="ECO:0000313" key="4">
    <source>
        <dbReference type="Proteomes" id="UP000230709"/>
    </source>
</evidence>
<sequence>MDESVPTQETKAVSEPPHIHIDVHVHLDGAIVATSAGQRDALGAEIERRSAPPSPTRRSLLTTLLVGFGVSAVGYVGFRAGSVPSQQKFFGMNQAAVSLEPAAPASTPLPEALARDLQRPPQITPAPGASADAGRSGPAAFGLQQ</sequence>
<dbReference type="AlphaFoldDB" id="A0A2D2D6T4"/>
<keyword evidence="3" id="KW-0614">Plasmid</keyword>
<dbReference type="RefSeq" id="WP_099831948.1">
    <property type="nucleotide sequence ID" value="NZ_CP023739.1"/>
</dbReference>
<gene>
    <name evidence="3" type="ORF">CQW49_22320</name>
</gene>
<evidence type="ECO:0000256" key="2">
    <source>
        <dbReference type="SAM" id="Phobius"/>
    </source>
</evidence>
<proteinExistence type="predicted"/>
<feature type="transmembrane region" description="Helical" evidence="2">
    <location>
        <begin position="59"/>
        <end position="78"/>
    </location>
</feature>
<evidence type="ECO:0000313" key="3">
    <source>
        <dbReference type="EMBL" id="ATQ70726.1"/>
    </source>
</evidence>
<keyword evidence="2" id="KW-0812">Transmembrane</keyword>
<dbReference type="Proteomes" id="UP000230709">
    <property type="component" value="Plasmid pOB3b2"/>
</dbReference>
<geneLocation type="plasmid" evidence="4">
    <name>pob3b2</name>
</geneLocation>
<organism evidence="3 4">
    <name type="scientific">Methylosinus trichosporium (strain ATCC 35070 / NCIMB 11131 / UNIQEM 75 / OB3b)</name>
    <dbReference type="NCBI Taxonomy" id="595536"/>
    <lineage>
        <taxon>Bacteria</taxon>
        <taxon>Pseudomonadati</taxon>
        <taxon>Pseudomonadota</taxon>
        <taxon>Alphaproteobacteria</taxon>
        <taxon>Hyphomicrobiales</taxon>
        <taxon>Methylocystaceae</taxon>
        <taxon>Methylosinus</taxon>
    </lineage>
</organism>
<dbReference type="KEGG" id="mtw:CQW49_22320"/>
<dbReference type="EMBL" id="CP023739">
    <property type="protein sequence ID" value="ATQ70726.1"/>
    <property type="molecule type" value="Genomic_DNA"/>
</dbReference>